<dbReference type="Pfam" id="PF03177">
    <property type="entry name" value="Nucleoporin_C"/>
    <property type="match status" value="1"/>
</dbReference>
<reference evidence="8 9" key="1">
    <citation type="submission" date="2016-06" db="EMBL/GenBank/DDBJ databases">
        <title>Comparative genomics of the ectomycorrhizal sister species Rhizopogon vinicolor and Rhizopogon vesiculosus (Basidiomycota: Boletales) reveals a divergence of the mating type B locus.</title>
        <authorList>
            <consortium name="DOE Joint Genome Institute"/>
            <person name="Mujic A.B."/>
            <person name="Kuo A."/>
            <person name="Tritt A."/>
            <person name="Lipzen A."/>
            <person name="Chen C."/>
            <person name="Johnson J."/>
            <person name="Sharma A."/>
            <person name="Barry K."/>
            <person name="Grigoriev I.V."/>
            <person name="Spatafora J.W."/>
        </authorList>
    </citation>
    <scope>NUCLEOTIDE SEQUENCE [LARGE SCALE GENOMIC DNA]</scope>
    <source>
        <strain evidence="8 9">AM-OR11-026</strain>
    </source>
</reference>
<feature type="compositionally biased region" description="Low complexity" evidence="5">
    <location>
        <begin position="485"/>
        <end position="506"/>
    </location>
</feature>
<evidence type="ECO:0000256" key="1">
    <source>
        <dbReference type="ARBA" id="ARBA00004123"/>
    </source>
</evidence>
<dbReference type="InterPro" id="IPR014908">
    <property type="entry name" value="Nucleoporin_Nup133/Nup155_N"/>
</dbReference>
<feature type="region of interest" description="Disordered" evidence="5">
    <location>
        <begin position="478"/>
        <end position="518"/>
    </location>
</feature>
<dbReference type="GO" id="GO:0006606">
    <property type="term" value="P:protein import into nucleus"/>
    <property type="evidence" value="ECO:0007669"/>
    <property type="project" value="TreeGrafter"/>
</dbReference>
<evidence type="ECO:0000259" key="6">
    <source>
        <dbReference type="Pfam" id="PF03177"/>
    </source>
</evidence>
<dbReference type="GO" id="GO:0000972">
    <property type="term" value="P:transcription-dependent tethering of RNA polymerase II gene DNA at nuclear periphery"/>
    <property type="evidence" value="ECO:0007669"/>
    <property type="project" value="TreeGrafter"/>
</dbReference>
<dbReference type="InParanoid" id="A0A1B7NH56"/>
<evidence type="ECO:0000313" key="9">
    <source>
        <dbReference type="Proteomes" id="UP000092154"/>
    </source>
</evidence>
<dbReference type="InterPro" id="IPR042533">
    <property type="entry name" value="Nucleoporin_Nup155_C_1"/>
</dbReference>
<dbReference type="Gene3D" id="1.20.120.1880">
    <property type="entry name" value="Nucleoporin, helical C-terminal domain"/>
    <property type="match status" value="1"/>
</dbReference>
<dbReference type="Gene3D" id="1.20.58.1780">
    <property type="match status" value="1"/>
</dbReference>
<dbReference type="GO" id="GO:0006405">
    <property type="term" value="P:RNA export from nucleus"/>
    <property type="evidence" value="ECO:0007669"/>
    <property type="project" value="TreeGrafter"/>
</dbReference>
<dbReference type="STRING" id="1314800.A0A1B7NH56"/>
<dbReference type="InterPro" id="IPR042537">
    <property type="entry name" value="Nucleoporin_Nup155_C_2"/>
</dbReference>
<dbReference type="InterPro" id="IPR042538">
    <property type="entry name" value="Nucleoporin_Nup155_C_3"/>
</dbReference>
<dbReference type="InterPro" id="IPR007187">
    <property type="entry name" value="Nucleoporin_Nup133/Nup155_C"/>
</dbReference>
<dbReference type="GO" id="GO:0017056">
    <property type="term" value="F:structural constituent of nuclear pore"/>
    <property type="evidence" value="ECO:0007669"/>
    <property type="project" value="InterPro"/>
</dbReference>
<keyword evidence="3" id="KW-0813">Transport</keyword>
<dbReference type="GO" id="GO:0036228">
    <property type="term" value="P:protein localization to nuclear inner membrane"/>
    <property type="evidence" value="ECO:0007669"/>
    <property type="project" value="TreeGrafter"/>
</dbReference>
<dbReference type="Gene3D" id="1.25.40.450">
    <property type="entry name" value="Nucleoporin, helical domain, N-terminal subdomain"/>
    <property type="match status" value="1"/>
</dbReference>
<evidence type="ECO:0000256" key="5">
    <source>
        <dbReference type="SAM" id="MobiDB-lite"/>
    </source>
</evidence>
<dbReference type="PANTHER" id="PTHR10350:SF6">
    <property type="entry name" value="NUCLEAR PORE COMPLEX PROTEIN NUP155"/>
    <property type="match status" value="1"/>
</dbReference>
<gene>
    <name evidence="8" type="ORF">K503DRAFT_679376</name>
</gene>
<dbReference type="InterPro" id="IPR004870">
    <property type="entry name" value="Nucleoporin_Nup155"/>
</dbReference>
<evidence type="ECO:0000259" key="7">
    <source>
        <dbReference type="Pfam" id="PF08801"/>
    </source>
</evidence>
<organism evidence="8 9">
    <name type="scientific">Rhizopogon vinicolor AM-OR11-026</name>
    <dbReference type="NCBI Taxonomy" id="1314800"/>
    <lineage>
        <taxon>Eukaryota</taxon>
        <taxon>Fungi</taxon>
        <taxon>Dikarya</taxon>
        <taxon>Basidiomycota</taxon>
        <taxon>Agaricomycotina</taxon>
        <taxon>Agaricomycetes</taxon>
        <taxon>Agaricomycetidae</taxon>
        <taxon>Boletales</taxon>
        <taxon>Suillineae</taxon>
        <taxon>Rhizopogonaceae</taxon>
        <taxon>Rhizopogon</taxon>
    </lineage>
</organism>
<evidence type="ECO:0000256" key="3">
    <source>
        <dbReference type="ARBA" id="ARBA00022448"/>
    </source>
</evidence>
<feature type="region of interest" description="Disordered" evidence="5">
    <location>
        <begin position="402"/>
        <end position="438"/>
    </location>
</feature>
<keyword evidence="9" id="KW-1185">Reference proteome</keyword>
<feature type="domain" description="Nucleoporin Nup133/Nup155-like C-terminal" evidence="6">
    <location>
        <begin position="688"/>
        <end position="1365"/>
    </location>
</feature>
<dbReference type="EMBL" id="KV448127">
    <property type="protein sequence ID" value="OAX44217.1"/>
    <property type="molecule type" value="Genomic_DNA"/>
</dbReference>
<dbReference type="OrthoDB" id="338970at2759"/>
<dbReference type="Pfam" id="PF08801">
    <property type="entry name" value="Nucleoporin_N"/>
    <property type="match status" value="1"/>
</dbReference>
<dbReference type="InterPro" id="IPR036322">
    <property type="entry name" value="WD40_repeat_dom_sf"/>
</dbReference>
<dbReference type="Gene3D" id="1.25.40.440">
    <property type="entry name" value="Nucleoporin, helical domain, central subdomain"/>
    <property type="match status" value="1"/>
</dbReference>
<name>A0A1B7NH56_9AGAM</name>
<accession>A0A1B7NH56</accession>
<dbReference type="SUPFAM" id="SSF50978">
    <property type="entry name" value="WD40 repeat-like"/>
    <property type="match status" value="1"/>
</dbReference>
<dbReference type="FunCoup" id="A0A1B7NH56">
    <property type="interactions" value="869"/>
</dbReference>
<sequence>MAALLPFSASYRQQQSAGTSSSLFHQNQPQVRPASVLDLPGLQSASRVLHDQFVKDAQIIPDIGDMLTTPGGQSSALYSVFPDDYRVPFQKRRLVGIPEALFQYYNTTNVTSHMGLISEIERVWISIDHKLFLWDYIEGQDISSFVDQPDVITHVAVVRPKVGVFVDEITSVMVICTPVSVLLIGLSMSTVPGPNNSSRKEIKMYATDMTVSTDIEMTSVVGMSDGRIFMCGSQDGCLYELHYQQNESWFAKRVHIVNHSVGSVQSLFPRFTSPKSEDRIVAVVSDPKRNCFYALSARNSISIYQPSGEKAVHHLQTISNIYKSAQEKAPGSPALTPSNFQIIALHVMNPDESRTGVQLVAITMNGVRLYFSPSTSAYSFSYAQSPSVAGGVRPLQLIHVRLPPPNLLHPDEQSSPHRPPSYSGSARGSQPQPQSRPFVVSGLENSCYLDGLMVSAQPGDTDGTDFLLCTAPDLTRIGSLGQLNPPSQQQQQQGQSQQPVYGPSSYGTGANQRPPPTEYATLLAIPGRTWAMATVPRESPPASVAPSPPVINELATQFSEPSRQFMILTNVGLTFLVKRRALDYLKAVIEEVQTEGVVQPIIEFRDRQLTDILFSFGRDQTCAMLLGLASGNTFLDAGEQSISGMLCTISPDIANVAKQAFYDFGERPIWTERVTYGTSEYSGTAIFSGRREGFAMYFARLVRPLWKDKLIKPGSLNLQQSNFEDKLLITVQKNLFALKEFLDKNPHLFHSVPGEHTMLRSSSGNEQEAWKAEQNSVSQLQTLLSRTIEAISFVLLLNDYKLGELIAQCDPNTQKLVTSMTFEDLITTQDGVTAARALVNVVIDQQIGQQISVRNRPTPSAVDTISEVLQQRCGSFCSTDDVMLYKARESVRKAMESRNPAERHNWLGESLRLFTKGARMLDFDKIREVCGEYQQLGYAKGAVELPLSCAQALDPDNVGLEYWYAACPPNDTRLEYYEKRLKCYDLVLHSLSVFEEKASQSASAQGPVSNAVDDPEAIRSHAYDLAFSSEDEMFHSTLYDWLIDRGLADELLAMRPPFLEAHLKREPVTVPKYQLLWQFYVKDGQPLRAAEILAALAESESVADLPLDKRLEYLTLAVANAKSHPVTIGGRHETAISFLTDLEEKLDVAQVQLEVYHALLPHLNDPGEAGQKIKYLNKTLLTMSELYQVYAEQFDLPVMKLLILHVSEHHDEHVVRPIWDRIFEDAIEKGADAQTNADHIIASVVPLGKRFYPSESAFPLKYIASLLVRFALKNRTQLPNGWTPRVLVQCGVPYADIWDVLHEMYESQIPPFNTQSGVQVVSSDIAILLNDWLEEAKRPQSSVPRGELPVGRIDLAVGQYLAELGANQAETKAIYEGIRRQLRRNW</sequence>
<protein>
    <submittedName>
        <fullName evidence="8">Nucleoporin</fullName>
    </submittedName>
</protein>
<evidence type="ECO:0000256" key="2">
    <source>
        <dbReference type="ARBA" id="ARBA00007373"/>
    </source>
</evidence>
<comment type="similarity">
    <text evidence="2">Belongs to the non-repetitive/WGA-negative nucleoporin family.</text>
</comment>
<keyword evidence="4" id="KW-0539">Nucleus</keyword>
<dbReference type="Proteomes" id="UP000092154">
    <property type="component" value="Unassembled WGS sequence"/>
</dbReference>
<feature type="domain" description="Nucleoporin Nup133/Nup155-like N-terminal" evidence="7">
    <location>
        <begin position="96"/>
        <end position="418"/>
    </location>
</feature>
<evidence type="ECO:0000313" key="8">
    <source>
        <dbReference type="EMBL" id="OAX44217.1"/>
    </source>
</evidence>
<dbReference type="PANTHER" id="PTHR10350">
    <property type="entry name" value="NUCLEAR PORE COMPLEX PROTEIN NUP155"/>
    <property type="match status" value="1"/>
</dbReference>
<proteinExistence type="inferred from homology"/>
<evidence type="ECO:0000256" key="4">
    <source>
        <dbReference type="ARBA" id="ARBA00023242"/>
    </source>
</evidence>
<feature type="compositionally biased region" description="Polar residues" evidence="5">
    <location>
        <begin position="422"/>
        <end position="435"/>
    </location>
</feature>
<comment type="subcellular location">
    <subcellularLocation>
        <location evidence="1">Nucleus</location>
    </subcellularLocation>
</comment>
<dbReference type="GO" id="GO:0044611">
    <property type="term" value="C:nuclear pore inner ring"/>
    <property type="evidence" value="ECO:0007669"/>
    <property type="project" value="TreeGrafter"/>
</dbReference>